<feature type="signal peptide" evidence="1">
    <location>
        <begin position="1"/>
        <end position="18"/>
    </location>
</feature>
<dbReference type="KEGG" id="pgin:FRZ67_00265"/>
<evidence type="ECO:0000313" key="2">
    <source>
        <dbReference type="EMBL" id="QEC65810.1"/>
    </source>
</evidence>
<evidence type="ECO:0000313" key="3">
    <source>
        <dbReference type="Proteomes" id="UP000321533"/>
    </source>
</evidence>
<gene>
    <name evidence="2" type="ORF">FRZ67_00265</name>
</gene>
<dbReference type="EMBL" id="CP042435">
    <property type="protein sequence ID" value="QEC65810.1"/>
    <property type="molecule type" value="Genomic_DNA"/>
</dbReference>
<dbReference type="RefSeq" id="WP_147187610.1">
    <property type="nucleotide sequence ID" value="NZ_CP042435.1"/>
</dbReference>
<dbReference type="Proteomes" id="UP000321533">
    <property type="component" value="Chromosome"/>
</dbReference>
<evidence type="ECO:0008006" key="4">
    <source>
        <dbReference type="Google" id="ProtNLM"/>
    </source>
</evidence>
<reference evidence="2 3" key="1">
    <citation type="journal article" date="2016" name="Int. J. Syst. Evol. Microbiol.">
        <title>Panacibacter ginsenosidivorans gen. nov., sp. nov., with ginsenoside converting activity isolated from soil of a ginseng field.</title>
        <authorList>
            <person name="Siddiqi M.Z."/>
            <person name="Muhammad Shafi S."/>
            <person name="Choi K.D."/>
            <person name="Im W.T."/>
        </authorList>
    </citation>
    <scope>NUCLEOTIDE SEQUENCE [LARGE SCALE GENOMIC DNA]</scope>
    <source>
        <strain evidence="2 3">Gsoil1550</strain>
    </source>
</reference>
<proteinExistence type="predicted"/>
<dbReference type="InterPro" id="IPR029475">
    <property type="entry name" value="DUF6807"/>
</dbReference>
<dbReference type="OrthoDB" id="2540540at2"/>
<feature type="chain" id="PRO_5023149688" description="Methane oxygenase PmoA" evidence="1">
    <location>
        <begin position="19"/>
        <end position="341"/>
    </location>
</feature>
<accession>A0A5B8V312</accession>
<organism evidence="2 3">
    <name type="scientific">Panacibacter ginsenosidivorans</name>
    <dbReference type="NCBI Taxonomy" id="1813871"/>
    <lineage>
        <taxon>Bacteria</taxon>
        <taxon>Pseudomonadati</taxon>
        <taxon>Bacteroidota</taxon>
        <taxon>Chitinophagia</taxon>
        <taxon>Chitinophagales</taxon>
        <taxon>Chitinophagaceae</taxon>
        <taxon>Panacibacter</taxon>
    </lineage>
</organism>
<dbReference type="Pfam" id="PF14100">
    <property type="entry name" value="DUF6807"/>
    <property type="match status" value="1"/>
</dbReference>
<keyword evidence="3" id="KW-1185">Reference proteome</keyword>
<keyword evidence="1" id="KW-0732">Signal</keyword>
<dbReference type="AlphaFoldDB" id="A0A5B8V312"/>
<name>A0A5B8V312_9BACT</name>
<evidence type="ECO:0000256" key="1">
    <source>
        <dbReference type="SAM" id="SignalP"/>
    </source>
</evidence>
<sequence length="341" mass="38708">MKNFLPLFLFLIATNLQAQQIKVVQVKNQQKVLVTVDGKPFTAFCYPDSLEKPFLYPIYATDGEIITRGFPLQPRANEPVDHPHHIGLWLNYENVNGLDFWNNSYAIPKDKKSNYGWIRTVRIVFMKSGKEGQLTYEANWTDIHNNILLKELTTFIFNSRGNTNIIDRVTTLTAMQDVNMPDIKDGFLGLRVAHELEIPSKEDRDFTDANGIVITVKASADTLPSGNYITSAGKEGNDAWATRADWCMLYGRKGNDSISIAIIDHPKNVGYPTYWHARGYGLFAANPLGQKNFSNGKESLNFSLKRDEGVRFRYRIVINAAKERLTNEVIDKMAKEFAGLY</sequence>
<protein>
    <recommendedName>
        <fullName evidence="4">Methane oxygenase PmoA</fullName>
    </recommendedName>
</protein>